<comment type="caution">
    <text evidence="1">The sequence shown here is derived from an EMBL/GenBank/DDBJ whole genome shotgun (WGS) entry which is preliminary data.</text>
</comment>
<dbReference type="RefSeq" id="WP_121169512.1">
    <property type="nucleotide sequence ID" value="NZ_RBIE01000001.1"/>
</dbReference>
<dbReference type="OrthoDB" id="12576at2"/>
<accession>A0A420W7J8</accession>
<reference evidence="1 2" key="1">
    <citation type="submission" date="2018-10" db="EMBL/GenBank/DDBJ databases">
        <title>Genomic Encyclopedia of Type Strains, Phase IV (KMG-IV): sequencing the most valuable type-strain genomes for metagenomic binning, comparative biology and taxonomic classification.</title>
        <authorList>
            <person name="Goeker M."/>
        </authorList>
    </citation>
    <scope>NUCLEOTIDE SEQUENCE [LARGE SCALE GENOMIC DNA]</scope>
    <source>
        <strain evidence="1 2">DSM 15521</strain>
    </source>
</reference>
<dbReference type="EMBL" id="RBIE01000001">
    <property type="protein sequence ID" value="RKQ63286.1"/>
    <property type="molecule type" value="Genomic_DNA"/>
</dbReference>
<dbReference type="AlphaFoldDB" id="A0A420W7J8"/>
<evidence type="ECO:0000313" key="1">
    <source>
        <dbReference type="EMBL" id="RKQ63286.1"/>
    </source>
</evidence>
<organism evidence="1 2">
    <name type="scientific">Thermovibrio guaymasensis</name>
    <dbReference type="NCBI Taxonomy" id="240167"/>
    <lineage>
        <taxon>Bacteria</taxon>
        <taxon>Pseudomonadati</taxon>
        <taxon>Aquificota</taxon>
        <taxon>Aquificia</taxon>
        <taxon>Desulfurobacteriales</taxon>
        <taxon>Desulfurobacteriaceae</taxon>
        <taxon>Thermovibrio</taxon>
    </lineage>
</organism>
<sequence>MSCSCRKGKKLSSLESREIELLLKFLKENPEAFRLILEVVNSFRPTDSERVKAERVFLAVKDILELGLLSYSKAGKLLHILNEFFVKRSDKQRGNFLEILISKLGPFTFKGKYRRVNQCKVFKGNKKLSDKEIDVSFSGKGTLELHECKANMVRQWRDPLTKKSKKGKKLHFLNSLPKECRGEKEVIPCCSGLDGQIGTEYIRLVFKFYGYKNIVVVGREEIFKKFLERLR</sequence>
<protein>
    <submittedName>
        <fullName evidence="1">Uncharacterized protein</fullName>
    </submittedName>
</protein>
<proteinExistence type="predicted"/>
<dbReference type="Proteomes" id="UP000280881">
    <property type="component" value="Unassembled WGS sequence"/>
</dbReference>
<gene>
    <name evidence="1" type="ORF">C7457_0151</name>
</gene>
<evidence type="ECO:0000313" key="2">
    <source>
        <dbReference type="Proteomes" id="UP000280881"/>
    </source>
</evidence>
<keyword evidence="2" id="KW-1185">Reference proteome</keyword>
<name>A0A420W7J8_9BACT</name>